<evidence type="ECO:0000313" key="2">
    <source>
        <dbReference type="Proteomes" id="UP000233606"/>
    </source>
</evidence>
<evidence type="ECO:0000313" key="1">
    <source>
        <dbReference type="EMBL" id="PKE56907.1"/>
    </source>
</evidence>
<reference evidence="1" key="1">
    <citation type="submission" date="2017-12" db="EMBL/GenBank/DDBJ databases">
        <title>Genomics of Macrococcus caseolyticus.</title>
        <authorList>
            <person name="MacFadyen A.C."/>
            <person name="Paterson G.K."/>
        </authorList>
    </citation>
    <scope>NUCLEOTIDE SEQUENCE</scope>
    <source>
        <strain evidence="1">5459_5_49</strain>
    </source>
</reference>
<accession>A0ACC9MTV3</accession>
<name>A0ACC9MTV3_9STAP</name>
<protein>
    <submittedName>
        <fullName evidence="1">Uncharacterized protein</fullName>
    </submittedName>
</protein>
<proteinExistence type="predicted"/>
<sequence>MRRNIMNTKKLLIIGLCTVALAACGKEEKKEGHEGQHENHATTSDKKVQPLTVDLTVPEHVEKEETVEIKALVKHGKEKVNDADEVMFEVIKDGDTKNSVKEKVKEAKDGVYTFTYNFKEDGTYNIISHVTAFNQHTMPNKEITIGDAAPQHSHQDHHHAGMIHIMDIKAEKDKETTLMMHVMDAKGKPLTEAAVARFEVKAPSGKTEWVDLQESKPGEYETKHIFNESGKYTVTAHAEKQPDFHVHNDTEFEVK</sequence>
<dbReference type="EMBL" id="PIWU01000004">
    <property type="protein sequence ID" value="PKE56907.1"/>
    <property type="molecule type" value="Genomic_DNA"/>
</dbReference>
<comment type="caution">
    <text evidence="1">The sequence shown here is derived from an EMBL/GenBank/DDBJ whole genome shotgun (WGS) entry which is preliminary data.</text>
</comment>
<gene>
    <name evidence="1" type="ORF">CW682_03410</name>
</gene>
<dbReference type="Proteomes" id="UP000233606">
    <property type="component" value="Unassembled WGS sequence"/>
</dbReference>
<organism evidence="1 2">
    <name type="scientific">Macrococcoides caseolyticum</name>
    <dbReference type="NCBI Taxonomy" id="69966"/>
    <lineage>
        <taxon>Bacteria</taxon>
        <taxon>Bacillati</taxon>
        <taxon>Bacillota</taxon>
        <taxon>Bacilli</taxon>
        <taxon>Bacillales</taxon>
        <taxon>Staphylococcaceae</taxon>
        <taxon>Macrococcoides</taxon>
    </lineage>
</organism>
<keyword evidence="2" id="KW-1185">Reference proteome</keyword>